<name>A0A0F9I117_9ZZZZ</name>
<evidence type="ECO:0000256" key="1">
    <source>
        <dbReference type="SAM" id="MobiDB-lite"/>
    </source>
</evidence>
<accession>A0A0F9I117</accession>
<protein>
    <submittedName>
        <fullName evidence="2">Uncharacterized protein</fullName>
    </submittedName>
</protein>
<feature type="compositionally biased region" description="Acidic residues" evidence="1">
    <location>
        <begin position="7"/>
        <end position="23"/>
    </location>
</feature>
<feature type="region of interest" description="Disordered" evidence="1">
    <location>
        <begin position="1"/>
        <end position="27"/>
    </location>
</feature>
<proteinExistence type="predicted"/>
<comment type="caution">
    <text evidence="2">The sequence shown here is derived from an EMBL/GenBank/DDBJ whole genome shotgun (WGS) entry which is preliminary data.</text>
</comment>
<gene>
    <name evidence="2" type="ORF">LCGC14_1637960</name>
</gene>
<sequence length="267" mass="30726">MEKENPTEETEENQQEETQEETLESLKSKLQVSEEALKVASPWQEKYKELQRTDAKKDTKLREGVEILNKFEKLEGMVKILATAQMQGLTVQDDDLDNAATKAKQPDIMKMYEEIERKAEAKNNQDRMTAAQDSYKNDAESVLGEIATKGYEKGTDEYEEIYDILDSGFDRLNLRALDKARRAVGKLKETKPKEESKESEQEKLDKLVEEKARELYIEKGSWKAEDTKPSGSAKLGIEEVRQKMKDPKWCLANSDEIDRLMKEGKFS</sequence>
<reference evidence="2" key="1">
    <citation type="journal article" date="2015" name="Nature">
        <title>Complex archaea that bridge the gap between prokaryotes and eukaryotes.</title>
        <authorList>
            <person name="Spang A."/>
            <person name="Saw J.H."/>
            <person name="Jorgensen S.L."/>
            <person name="Zaremba-Niedzwiedzka K."/>
            <person name="Martijn J."/>
            <person name="Lind A.E."/>
            <person name="van Eijk R."/>
            <person name="Schleper C."/>
            <person name="Guy L."/>
            <person name="Ettema T.J."/>
        </authorList>
    </citation>
    <scope>NUCLEOTIDE SEQUENCE</scope>
</reference>
<evidence type="ECO:0000313" key="2">
    <source>
        <dbReference type="EMBL" id="KKM21187.1"/>
    </source>
</evidence>
<feature type="region of interest" description="Disordered" evidence="1">
    <location>
        <begin position="186"/>
        <end position="206"/>
    </location>
</feature>
<dbReference type="EMBL" id="LAZR01013605">
    <property type="protein sequence ID" value="KKM21187.1"/>
    <property type="molecule type" value="Genomic_DNA"/>
</dbReference>
<organism evidence="2">
    <name type="scientific">marine sediment metagenome</name>
    <dbReference type="NCBI Taxonomy" id="412755"/>
    <lineage>
        <taxon>unclassified sequences</taxon>
        <taxon>metagenomes</taxon>
        <taxon>ecological metagenomes</taxon>
    </lineage>
</organism>
<dbReference type="AlphaFoldDB" id="A0A0F9I117"/>